<keyword evidence="1" id="KW-0472">Membrane</keyword>
<dbReference type="RefSeq" id="WP_179406812.1">
    <property type="nucleotide sequence ID" value="NZ_BMGF01000006.1"/>
</dbReference>
<evidence type="ECO:0000256" key="1">
    <source>
        <dbReference type="SAM" id="Phobius"/>
    </source>
</evidence>
<keyword evidence="1" id="KW-1133">Transmembrane helix</keyword>
<feature type="transmembrane region" description="Helical" evidence="1">
    <location>
        <begin position="12"/>
        <end position="27"/>
    </location>
</feature>
<gene>
    <name evidence="2" type="ORF">FHS75_001210</name>
</gene>
<name>A0A7Y9XXH3_9SPHN</name>
<reference evidence="2 3" key="1">
    <citation type="submission" date="2020-07" db="EMBL/GenBank/DDBJ databases">
        <title>Genomic Encyclopedia of Type Strains, Phase IV (KMG-IV): sequencing the most valuable type-strain genomes for metagenomic binning, comparative biology and taxonomic classification.</title>
        <authorList>
            <person name="Goeker M."/>
        </authorList>
    </citation>
    <scope>NUCLEOTIDE SEQUENCE [LARGE SCALE GENOMIC DNA]</scope>
    <source>
        <strain evidence="2 3">DSM 29043</strain>
    </source>
</reference>
<evidence type="ECO:0000313" key="3">
    <source>
        <dbReference type="Proteomes" id="UP000522081"/>
    </source>
</evidence>
<dbReference type="AlphaFoldDB" id="A0A7Y9XXH3"/>
<sequence>MDSRRYLWLRRAIYRLIALVFGSASLLDKSAFGPVFLAGPVGLMLGRVAFGGISARYNRMRVFAWIVSLSEFVQLTRFAVTLEELLAITASEPNDII</sequence>
<dbReference type="EMBL" id="JACBZF010000002">
    <property type="protein sequence ID" value="NYH94891.1"/>
    <property type="molecule type" value="Genomic_DNA"/>
</dbReference>
<keyword evidence="3" id="KW-1185">Reference proteome</keyword>
<keyword evidence="1" id="KW-0812">Transmembrane</keyword>
<comment type="caution">
    <text evidence="2">The sequence shown here is derived from an EMBL/GenBank/DDBJ whole genome shotgun (WGS) entry which is preliminary data.</text>
</comment>
<evidence type="ECO:0000313" key="2">
    <source>
        <dbReference type="EMBL" id="NYH94891.1"/>
    </source>
</evidence>
<proteinExistence type="predicted"/>
<dbReference type="Proteomes" id="UP000522081">
    <property type="component" value="Unassembled WGS sequence"/>
</dbReference>
<protein>
    <submittedName>
        <fullName evidence="2">Uncharacterized protein</fullName>
    </submittedName>
</protein>
<feature type="transmembrane region" description="Helical" evidence="1">
    <location>
        <begin position="33"/>
        <end position="50"/>
    </location>
</feature>
<organism evidence="2 3">
    <name type="scientific">Novosphingobium marinum</name>
    <dbReference type="NCBI Taxonomy" id="1514948"/>
    <lineage>
        <taxon>Bacteria</taxon>
        <taxon>Pseudomonadati</taxon>
        <taxon>Pseudomonadota</taxon>
        <taxon>Alphaproteobacteria</taxon>
        <taxon>Sphingomonadales</taxon>
        <taxon>Sphingomonadaceae</taxon>
        <taxon>Novosphingobium</taxon>
    </lineage>
</organism>
<accession>A0A7Y9XXH3</accession>